<evidence type="ECO:0000256" key="2">
    <source>
        <dbReference type="RuleBase" id="RU361268"/>
    </source>
</evidence>
<organism evidence="3 4">
    <name type="scientific">Entamoeba invadens IP1</name>
    <dbReference type="NCBI Taxonomy" id="370355"/>
    <lineage>
        <taxon>Eukaryota</taxon>
        <taxon>Amoebozoa</taxon>
        <taxon>Evosea</taxon>
        <taxon>Archamoebae</taxon>
        <taxon>Mastigamoebida</taxon>
        <taxon>Entamoebidae</taxon>
        <taxon>Entamoeba</taxon>
    </lineage>
</organism>
<dbReference type="FunFam" id="2.20.25.20:FF:000001">
    <property type="entry name" value="Casein kinase II subunit beta"/>
    <property type="match status" value="1"/>
</dbReference>
<evidence type="ECO:0000256" key="1">
    <source>
        <dbReference type="ARBA" id="ARBA00006941"/>
    </source>
</evidence>
<dbReference type="InterPro" id="IPR035991">
    <property type="entry name" value="Casein_kinase_II_beta-like"/>
</dbReference>
<dbReference type="GeneID" id="14883619"/>
<keyword evidence="3" id="KW-0808">Transferase</keyword>
<dbReference type="Proteomes" id="UP000014680">
    <property type="component" value="Unassembled WGS sequence"/>
</dbReference>
<dbReference type="GO" id="GO:0005956">
    <property type="term" value="C:protein kinase CK2 complex"/>
    <property type="evidence" value="ECO:0007669"/>
    <property type="project" value="UniProtKB-UniRule"/>
</dbReference>
<evidence type="ECO:0000313" key="3">
    <source>
        <dbReference type="EMBL" id="ELP84703.1"/>
    </source>
</evidence>
<dbReference type="InterPro" id="IPR000704">
    <property type="entry name" value="Casein_kinase_II_reg-sub"/>
</dbReference>
<dbReference type="Pfam" id="PF01214">
    <property type="entry name" value="CK_II_beta"/>
    <property type="match status" value="1"/>
</dbReference>
<dbReference type="GO" id="GO:0016301">
    <property type="term" value="F:kinase activity"/>
    <property type="evidence" value="ECO:0007669"/>
    <property type="project" value="UniProtKB-KW"/>
</dbReference>
<dbReference type="Gene3D" id="2.20.25.20">
    <property type="match status" value="1"/>
</dbReference>
<dbReference type="KEGG" id="eiv:EIN_173780"/>
<comment type="subunit">
    <text evidence="2">Tetramer of two alpha and two beta subunits.</text>
</comment>
<dbReference type="EMBL" id="KB207112">
    <property type="protein sequence ID" value="ELP84703.1"/>
    <property type="molecule type" value="Genomic_DNA"/>
</dbReference>
<dbReference type="InterPro" id="IPR016149">
    <property type="entry name" value="Casein_kin_II_reg-sub_N"/>
</dbReference>
<accession>A0A0A1U1B9</accession>
<proteinExistence type="inferred from homology"/>
<comment type="similarity">
    <text evidence="1 2">Belongs to the casein kinase 2 subunit beta family.</text>
</comment>
<dbReference type="GO" id="GO:0005737">
    <property type="term" value="C:cytoplasm"/>
    <property type="evidence" value="ECO:0007669"/>
    <property type="project" value="TreeGrafter"/>
</dbReference>
<sequence length="220" mass="24916">MDSPRDTDDDFDNSSDESWIEWFCGLDGNQYLCEVDEDFIDDEFNIYGLSSYFTYYQEALDVIMSVAEPESFVDKDILLIKKEAALLYGLIHARYILTSSGLKKMYAKYRKGEFGGCPRVLCDNHAVLPVGTSDIPYIGETKLFCPKCGEEYSIPQGFVGSSLDGSYFGTTFPHLLMLNVQGIQEAQKYKPTVFGFLVRKEAAPPGVFRRTKERLCVFDV</sequence>
<dbReference type="SUPFAM" id="SSF57798">
    <property type="entry name" value="Casein kinase II beta subunit"/>
    <property type="match status" value="1"/>
</dbReference>
<evidence type="ECO:0000313" key="4">
    <source>
        <dbReference type="Proteomes" id="UP000014680"/>
    </source>
</evidence>
<dbReference type="VEuPathDB" id="AmoebaDB:EIN_173780"/>
<dbReference type="Gene3D" id="1.10.1820.10">
    <property type="entry name" value="protein kinase ck2 holoenzyme, chain C, domain 1"/>
    <property type="match status" value="1"/>
</dbReference>
<reference evidence="3 4" key="1">
    <citation type="submission" date="2012-10" db="EMBL/GenBank/DDBJ databases">
        <authorList>
            <person name="Zafar N."/>
            <person name="Inman J."/>
            <person name="Hall N."/>
            <person name="Lorenzi H."/>
            <person name="Caler E."/>
        </authorList>
    </citation>
    <scope>NUCLEOTIDE SEQUENCE [LARGE SCALE GENOMIC DNA]</scope>
    <source>
        <strain evidence="3 4">IP1</strain>
    </source>
</reference>
<dbReference type="PANTHER" id="PTHR11740">
    <property type="entry name" value="CASEIN KINASE II SUBUNIT BETA"/>
    <property type="match status" value="1"/>
</dbReference>
<protein>
    <recommendedName>
        <fullName evidence="2">Casein kinase II subunit beta</fullName>
        <shortName evidence="2">CK II beta</shortName>
    </recommendedName>
</protein>
<dbReference type="GO" id="GO:0019887">
    <property type="term" value="F:protein kinase regulator activity"/>
    <property type="evidence" value="ECO:0007669"/>
    <property type="project" value="InterPro"/>
</dbReference>
<keyword evidence="3" id="KW-0418">Kinase</keyword>
<name>A0A0A1U1B9_ENTIV</name>
<dbReference type="FunFam" id="1.10.1820.10:FF:000005">
    <property type="entry name" value="Casein kinase II subunit beta"/>
    <property type="match status" value="1"/>
</dbReference>
<dbReference type="SMART" id="SM01085">
    <property type="entry name" value="CK_II_beta"/>
    <property type="match status" value="1"/>
</dbReference>
<dbReference type="PRINTS" id="PR00472">
    <property type="entry name" value="CASNKINASEII"/>
</dbReference>
<dbReference type="AlphaFoldDB" id="A0A0A1U1B9"/>
<keyword evidence="4" id="KW-1185">Reference proteome</keyword>
<dbReference type="OMA" id="WIHWFCK"/>
<dbReference type="OrthoDB" id="3971593at2759"/>
<dbReference type="RefSeq" id="XP_004184049.1">
    <property type="nucleotide sequence ID" value="XM_004184001.1"/>
</dbReference>
<gene>
    <name evidence="3" type="ORF">EIN_173780</name>
</gene>
<dbReference type="PANTHER" id="PTHR11740:SF0">
    <property type="entry name" value="CASEIN KINASE II SUBUNIT BETA"/>
    <property type="match status" value="1"/>
</dbReference>